<keyword evidence="2" id="KW-1185">Reference proteome</keyword>
<protein>
    <submittedName>
        <fullName evidence="1">Uncharacterized protein</fullName>
    </submittedName>
</protein>
<proteinExistence type="predicted"/>
<dbReference type="EMBL" id="CM031823">
    <property type="protein sequence ID" value="KAG6628019.1"/>
    <property type="molecule type" value="Genomic_DNA"/>
</dbReference>
<evidence type="ECO:0000313" key="2">
    <source>
        <dbReference type="Proteomes" id="UP000811609"/>
    </source>
</evidence>
<dbReference type="Proteomes" id="UP000811609">
    <property type="component" value="Chromosome 15"/>
</dbReference>
<organism evidence="1 2">
    <name type="scientific">Carya illinoinensis</name>
    <name type="common">Pecan</name>
    <dbReference type="NCBI Taxonomy" id="32201"/>
    <lineage>
        <taxon>Eukaryota</taxon>
        <taxon>Viridiplantae</taxon>
        <taxon>Streptophyta</taxon>
        <taxon>Embryophyta</taxon>
        <taxon>Tracheophyta</taxon>
        <taxon>Spermatophyta</taxon>
        <taxon>Magnoliopsida</taxon>
        <taxon>eudicotyledons</taxon>
        <taxon>Gunneridae</taxon>
        <taxon>Pentapetalae</taxon>
        <taxon>rosids</taxon>
        <taxon>fabids</taxon>
        <taxon>Fagales</taxon>
        <taxon>Juglandaceae</taxon>
        <taxon>Carya</taxon>
    </lineage>
</organism>
<evidence type="ECO:0000313" key="1">
    <source>
        <dbReference type="EMBL" id="KAG6628019.1"/>
    </source>
</evidence>
<accession>A0A8T1N8I3</accession>
<name>A0A8T1N8I3_CARIL</name>
<dbReference type="AlphaFoldDB" id="A0A8T1N8I3"/>
<sequence length="74" mass="8665">MLHFLLCFFDVFDARSNQLPVVLTFHCLSNSWVVKELRKPKQALEEYCLWRLCCLGHVEAAMECSHTLSKCIYV</sequence>
<gene>
    <name evidence="1" type="ORF">CIPAW_15G170700</name>
</gene>
<comment type="caution">
    <text evidence="1">The sequence shown here is derived from an EMBL/GenBank/DDBJ whole genome shotgun (WGS) entry which is preliminary data.</text>
</comment>
<reference evidence="1" key="1">
    <citation type="submission" date="2020-12" db="EMBL/GenBank/DDBJ databases">
        <title>WGS assembly of Carya illinoinensis cv. Pawnee.</title>
        <authorList>
            <person name="Platts A."/>
            <person name="Shu S."/>
            <person name="Wright S."/>
            <person name="Barry K."/>
            <person name="Edger P."/>
            <person name="Pires J.C."/>
            <person name="Schmutz J."/>
        </authorList>
    </citation>
    <scope>NUCLEOTIDE SEQUENCE</scope>
    <source>
        <tissue evidence="1">Leaf</tissue>
    </source>
</reference>